<dbReference type="InterPro" id="IPR001509">
    <property type="entry name" value="Epimerase_deHydtase"/>
</dbReference>
<evidence type="ECO:0000313" key="4">
    <source>
        <dbReference type="EMBL" id="WQB69303.1"/>
    </source>
</evidence>
<dbReference type="Gene3D" id="3.40.50.720">
    <property type="entry name" value="NAD(P)-binding Rossmann-like Domain"/>
    <property type="match status" value="1"/>
</dbReference>
<dbReference type="PANTHER" id="PTHR11092:SF0">
    <property type="entry name" value="EPIMERASE FAMILY PROTEIN SDR39U1"/>
    <property type="match status" value="1"/>
</dbReference>
<feature type="domain" description="DUF1731" evidence="3">
    <location>
        <begin position="263"/>
        <end position="310"/>
    </location>
</feature>
<dbReference type="SUPFAM" id="SSF51735">
    <property type="entry name" value="NAD(P)-binding Rossmann-fold domains"/>
    <property type="match status" value="1"/>
</dbReference>
<dbReference type="InterPro" id="IPR013549">
    <property type="entry name" value="DUF1731"/>
</dbReference>
<evidence type="ECO:0000256" key="1">
    <source>
        <dbReference type="ARBA" id="ARBA00009353"/>
    </source>
</evidence>
<dbReference type="NCBIfam" id="TIGR01777">
    <property type="entry name" value="yfcH"/>
    <property type="match status" value="1"/>
</dbReference>
<dbReference type="InterPro" id="IPR036291">
    <property type="entry name" value="NAD(P)-bd_dom_sf"/>
</dbReference>
<dbReference type="RefSeq" id="WP_322409420.1">
    <property type="nucleotide sequence ID" value="NZ_CP139779.1"/>
</dbReference>
<dbReference type="PANTHER" id="PTHR11092">
    <property type="entry name" value="SUGAR NUCLEOTIDE EPIMERASE RELATED"/>
    <property type="match status" value="1"/>
</dbReference>
<evidence type="ECO:0000313" key="5">
    <source>
        <dbReference type="Proteomes" id="UP001324533"/>
    </source>
</evidence>
<comment type="similarity">
    <text evidence="1">Belongs to the NAD(P)-dependent epimerase/dehydratase family. SDR39U1 subfamily.</text>
</comment>
<name>A0ABZ0V8X9_9MICO</name>
<keyword evidence="5" id="KW-1185">Reference proteome</keyword>
<sequence>MPETAGAGAGGGGNAARPRRVVISGASGLIGNALTARLRADGVRVTHLVRRAPTGPDEVEWLTGPAPLDPGVLEGADAVVGLNGASIARFPWTSSYRSTLLWSRVTPTRALARALRELGDGAPAFLSASASGYYGSRPGERITEATGRGESFLADICGEWEGAARSAGEHTRLVLLRTTAIVDRGAFLKPLIPLTKLGLSGPIGRGTQVWPWISLEDEVEAIRFLLTADIDGPVNLAGPSRATANDIGFALARRLNRPFVLRAPEWGLKLLLGKDPTAALLTNDQDIVPEVLQRAGYTFRHPTVEQAIDAAVSAAE</sequence>
<protein>
    <submittedName>
        <fullName evidence="4">TIGR01777 family oxidoreductase</fullName>
    </submittedName>
</protein>
<dbReference type="InterPro" id="IPR010099">
    <property type="entry name" value="SDR39U1"/>
</dbReference>
<dbReference type="EMBL" id="CP139779">
    <property type="protein sequence ID" value="WQB69303.1"/>
    <property type="molecule type" value="Genomic_DNA"/>
</dbReference>
<dbReference type="Pfam" id="PF08338">
    <property type="entry name" value="DUF1731"/>
    <property type="match status" value="1"/>
</dbReference>
<evidence type="ECO:0000259" key="3">
    <source>
        <dbReference type="Pfam" id="PF08338"/>
    </source>
</evidence>
<proteinExistence type="inferred from homology"/>
<evidence type="ECO:0000259" key="2">
    <source>
        <dbReference type="Pfam" id="PF01370"/>
    </source>
</evidence>
<dbReference type="Pfam" id="PF01370">
    <property type="entry name" value="Epimerase"/>
    <property type="match status" value="1"/>
</dbReference>
<gene>
    <name evidence="4" type="ORF">T9R20_11375</name>
</gene>
<organism evidence="4 5">
    <name type="scientific">Microbacterium invictum</name>
    <dbReference type="NCBI Taxonomy" id="515415"/>
    <lineage>
        <taxon>Bacteria</taxon>
        <taxon>Bacillati</taxon>
        <taxon>Actinomycetota</taxon>
        <taxon>Actinomycetes</taxon>
        <taxon>Micrococcales</taxon>
        <taxon>Microbacteriaceae</taxon>
        <taxon>Microbacterium</taxon>
    </lineage>
</organism>
<dbReference type="Proteomes" id="UP001324533">
    <property type="component" value="Chromosome"/>
</dbReference>
<accession>A0ABZ0V8X9</accession>
<feature type="domain" description="NAD-dependent epimerase/dehydratase" evidence="2">
    <location>
        <begin position="21"/>
        <end position="228"/>
    </location>
</feature>
<reference evidence="4 5" key="1">
    <citation type="submission" date="2023-06" db="EMBL/GenBank/DDBJ databases">
        <title>Rock-solubilizing bacteria, Microbacterium invictum, promotes re-establishment of vegetation in rocky wasteland by accelerating rock bio-weathering and reshaping soil bacterial community.</title>
        <authorList>
            <person name="Liu C."/>
        </authorList>
    </citation>
    <scope>NUCLEOTIDE SEQUENCE [LARGE SCALE GENOMIC DNA]</scope>
    <source>
        <strain evidence="4 5">X-18</strain>
    </source>
</reference>